<proteinExistence type="predicted"/>
<evidence type="ECO:0000313" key="1">
    <source>
        <dbReference type="EMBL" id="CAG8620541.1"/>
    </source>
</evidence>
<comment type="caution">
    <text evidence="1">The sequence shown here is derived from an EMBL/GenBank/DDBJ whole genome shotgun (WGS) entry which is preliminary data.</text>
</comment>
<feature type="non-terminal residue" evidence="1">
    <location>
        <position position="70"/>
    </location>
</feature>
<name>A0ACA9MYC5_9GLOM</name>
<sequence>MHKLDQNELASVNSKYLHKYDIYNAVSCQRQQKLQRLYEIEILLKTLQNDKNITTSIATKPAYNDEHDQD</sequence>
<reference evidence="1" key="1">
    <citation type="submission" date="2021-06" db="EMBL/GenBank/DDBJ databases">
        <authorList>
            <person name="Kallberg Y."/>
            <person name="Tangrot J."/>
            <person name="Rosling A."/>
        </authorList>
    </citation>
    <scope>NUCLEOTIDE SEQUENCE</scope>
    <source>
        <strain evidence="1">MA461A</strain>
    </source>
</reference>
<keyword evidence="2" id="KW-1185">Reference proteome</keyword>
<organism evidence="1 2">
    <name type="scientific">Racocetra persica</name>
    <dbReference type="NCBI Taxonomy" id="160502"/>
    <lineage>
        <taxon>Eukaryota</taxon>
        <taxon>Fungi</taxon>
        <taxon>Fungi incertae sedis</taxon>
        <taxon>Mucoromycota</taxon>
        <taxon>Glomeromycotina</taxon>
        <taxon>Glomeromycetes</taxon>
        <taxon>Diversisporales</taxon>
        <taxon>Gigasporaceae</taxon>
        <taxon>Racocetra</taxon>
    </lineage>
</organism>
<dbReference type="EMBL" id="CAJVQC010010787">
    <property type="protein sequence ID" value="CAG8620541.1"/>
    <property type="molecule type" value="Genomic_DNA"/>
</dbReference>
<gene>
    <name evidence="1" type="ORF">RPERSI_LOCUS6698</name>
</gene>
<protein>
    <submittedName>
        <fullName evidence="1">31708_t:CDS:1</fullName>
    </submittedName>
</protein>
<dbReference type="Proteomes" id="UP000789920">
    <property type="component" value="Unassembled WGS sequence"/>
</dbReference>
<accession>A0ACA9MYC5</accession>
<evidence type="ECO:0000313" key="2">
    <source>
        <dbReference type="Proteomes" id="UP000789920"/>
    </source>
</evidence>